<feature type="region of interest" description="Disordered" evidence="1">
    <location>
        <begin position="125"/>
        <end position="189"/>
    </location>
</feature>
<reference evidence="2" key="1">
    <citation type="journal article" date="2020" name="Nature">
        <title>Giant virus diversity and host interactions through global metagenomics.</title>
        <authorList>
            <person name="Schulz F."/>
            <person name="Roux S."/>
            <person name="Paez-Espino D."/>
            <person name="Jungbluth S."/>
            <person name="Walsh D.A."/>
            <person name="Denef V.J."/>
            <person name="McMahon K.D."/>
            <person name="Konstantinidis K.T."/>
            <person name="Eloe-Fadrosh E.A."/>
            <person name="Kyrpides N.C."/>
            <person name="Woyke T."/>
        </authorList>
    </citation>
    <scope>NUCLEOTIDE SEQUENCE</scope>
    <source>
        <strain evidence="2">GVMAG-M-3300020728-1</strain>
    </source>
</reference>
<feature type="compositionally biased region" description="Basic residues" evidence="1">
    <location>
        <begin position="155"/>
        <end position="189"/>
    </location>
</feature>
<feature type="region of interest" description="Disordered" evidence="1">
    <location>
        <begin position="1"/>
        <end position="23"/>
    </location>
</feature>
<feature type="compositionally biased region" description="Polar residues" evidence="1">
    <location>
        <begin position="1"/>
        <end position="12"/>
    </location>
</feature>
<feature type="region of interest" description="Disordered" evidence="1">
    <location>
        <begin position="56"/>
        <end position="99"/>
    </location>
</feature>
<dbReference type="EMBL" id="MN739409">
    <property type="protein sequence ID" value="QHT03326.1"/>
    <property type="molecule type" value="Genomic_DNA"/>
</dbReference>
<organism evidence="2">
    <name type="scientific">viral metagenome</name>
    <dbReference type="NCBI Taxonomy" id="1070528"/>
    <lineage>
        <taxon>unclassified sequences</taxon>
        <taxon>metagenomes</taxon>
        <taxon>organismal metagenomes</taxon>
    </lineage>
</organism>
<feature type="compositionally biased region" description="Basic residues" evidence="1">
    <location>
        <begin position="62"/>
        <end position="73"/>
    </location>
</feature>
<accession>A0A6C0CEX2</accession>
<evidence type="ECO:0000256" key="1">
    <source>
        <dbReference type="SAM" id="MobiDB-lite"/>
    </source>
</evidence>
<evidence type="ECO:0000313" key="2">
    <source>
        <dbReference type="EMBL" id="QHT03326.1"/>
    </source>
</evidence>
<dbReference type="AlphaFoldDB" id="A0A6C0CEX2"/>
<feature type="compositionally biased region" description="Polar residues" evidence="1">
    <location>
        <begin position="78"/>
        <end position="92"/>
    </location>
</feature>
<protein>
    <submittedName>
        <fullName evidence="2">Uncharacterized protein</fullName>
    </submittedName>
</protein>
<proteinExistence type="predicted"/>
<sequence length="189" mass="20152">MPSTTGTGQIVMNSGDVPKPQPIALPKLSGSIAQVAAAKTAGDAAQAAATYTELGAGQKGSARTRKSRGRRLRGGAAQTVQPSPLPSANSIPGISATGVSKGLTDLQSQLKASASYDKLANAQPMTVGGRRRGGFLLRGAEELYPGSGTQEDTKRKRKTKKKHGRRHNRTHRRKHSRRHTVRRRSSRRV</sequence>
<name>A0A6C0CEX2_9ZZZZ</name>